<dbReference type="GO" id="GO:0022857">
    <property type="term" value="F:transmembrane transporter activity"/>
    <property type="evidence" value="ECO:0007669"/>
    <property type="project" value="InterPro"/>
</dbReference>
<feature type="transmembrane region" description="Helical" evidence="6">
    <location>
        <begin position="443"/>
        <end position="461"/>
    </location>
</feature>
<comment type="caution">
    <text evidence="7">The sequence shown here is derived from an EMBL/GenBank/DDBJ whole genome shotgun (WGS) entry which is preliminary data.</text>
</comment>
<sequence>MSKEQQLPPPTQHATRHVKGGVEYQNVSDDYMKNRQLRRGSAGPVLLVGLGVGYVIAGQYAGWNFGLAQAGWGGLLIALVLMGTMYTAMCLSLAEMSSIIPTAGGGYGFARRAMGPWGGFLTGTAVLLEFVLAPAAVVTFIGAYLETLVGISGPLVYLVFYAAFITLHLYGVKHVLKLVFGIAVVAVFGLAAWYVGIIPYFDASLLLDIEPTDAVGASAFLPFGIVGVWAALPYAMWFFLAVEGVPLAAEEARNPVRDIPRGLIGAVLILTVLSAAILVLGPGAIGSAALQESGNPLIDALGDAAPALSWFVNVIGLVGLVSSFFCMIYAYSRQTFALSRAGYLPRVLSLTNGRKVPFLALIVPGIIGFLLTLVGSGDLLILVSVFGATLSYILMMLSHIILRVREPKLERPYRTPGGIFTSATALVLAVAALTAGFVVDPSVILYAAAAYAVMIAYFAFYSRHRLVAQAPEEEFAAIEDAEDELESVSSLDSVDSRA</sequence>
<dbReference type="Proteomes" id="UP000273807">
    <property type="component" value="Unassembled WGS sequence"/>
</dbReference>
<comment type="subcellular location">
    <subcellularLocation>
        <location evidence="1">Cell membrane</location>
        <topology evidence="1">Multi-pass membrane protein</topology>
    </subcellularLocation>
</comment>
<feature type="transmembrane region" description="Helical" evidence="6">
    <location>
        <begin position="221"/>
        <end position="242"/>
    </location>
</feature>
<evidence type="ECO:0000313" key="7">
    <source>
        <dbReference type="EMBL" id="RNL57135.1"/>
    </source>
</evidence>
<keyword evidence="2" id="KW-1003">Cell membrane</keyword>
<feature type="transmembrane region" description="Helical" evidence="6">
    <location>
        <begin position="75"/>
        <end position="96"/>
    </location>
</feature>
<dbReference type="PIRSF" id="PIRSF006060">
    <property type="entry name" value="AA_transporter"/>
    <property type="match status" value="1"/>
</dbReference>
<keyword evidence="5 6" id="KW-0472">Membrane</keyword>
<keyword evidence="4 6" id="KW-1133">Transmembrane helix</keyword>
<evidence type="ECO:0000256" key="5">
    <source>
        <dbReference type="ARBA" id="ARBA00023136"/>
    </source>
</evidence>
<protein>
    <submittedName>
        <fullName evidence="7">Ethanolamine permease</fullName>
    </submittedName>
</protein>
<feature type="transmembrane region" description="Helical" evidence="6">
    <location>
        <begin position="310"/>
        <end position="331"/>
    </location>
</feature>
<evidence type="ECO:0000256" key="2">
    <source>
        <dbReference type="ARBA" id="ARBA00022475"/>
    </source>
</evidence>
<feature type="transmembrane region" description="Helical" evidence="6">
    <location>
        <begin position="178"/>
        <end position="201"/>
    </location>
</feature>
<feature type="transmembrane region" description="Helical" evidence="6">
    <location>
        <begin position="117"/>
        <end position="145"/>
    </location>
</feature>
<name>A0A3N0C3D1_9MICC</name>
<proteinExistence type="predicted"/>
<keyword evidence="8" id="KW-1185">Reference proteome</keyword>
<feature type="transmembrane region" description="Helical" evidence="6">
    <location>
        <begin position="416"/>
        <end position="437"/>
    </location>
</feature>
<evidence type="ECO:0000256" key="1">
    <source>
        <dbReference type="ARBA" id="ARBA00004651"/>
    </source>
</evidence>
<dbReference type="AlphaFoldDB" id="A0A3N0C3D1"/>
<reference evidence="7 8" key="1">
    <citation type="submission" date="2018-10" db="EMBL/GenBank/DDBJ databases">
        <title>Genome sequencing of Arthrobacter oryzae TNB02.</title>
        <authorList>
            <person name="Cho Y.-J."/>
            <person name="Cho A."/>
            <person name="Kim O.-S."/>
        </authorList>
    </citation>
    <scope>NUCLEOTIDE SEQUENCE [LARGE SCALE GENOMIC DNA]</scope>
    <source>
        <strain evidence="7 8">TNB02</strain>
    </source>
</reference>
<dbReference type="OrthoDB" id="9762947at2"/>
<feature type="transmembrane region" description="Helical" evidence="6">
    <location>
        <begin position="151"/>
        <end position="171"/>
    </location>
</feature>
<dbReference type="GO" id="GO:0005886">
    <property type="term" value="C:plasma membrane"/>
    <property type="evidence" value="ECO:0007669"/>
    <property type="project" value="UniProtKB-SubCell"/>
</dbReference>
<feature type="transmembrane region" description="Helical" evidence="6">
    <location>
        <begin position="380"/>
        <end position="404"/>
    </location>
</feature>
<evidence type="ECO:0000313" key="8">
    <source>
        <dbReference type="Proteomes" id="UP000273807"/>
    </source>
</evidence>
<feature type="transmembrane region" description="Helical" evidence="6">
    <location>
        <begin position="356"/>
        <end position="374"/>
    </location>
</feature>
<organism evidence="7 8">
    <name type="scientific">Arthrobacter oryzae</name>
    <dbReference type="NCBI Taxonomy" id="409290"/>
    <lineage>
        <taxon>Bacteria</taxon>
        <taxon>Bacillati</taxon>
        <taxon>Actinomycetota</taxon>
        <taxon>Actinomycetes</taxon>
        <taxon>Micrococcales</taxon>
        <taxon>Micrococcaceae</taxon>
        <taxon>Arthrobacter</taxon>
    </lineage>
</organism>
<dbReference type="PANTHER" id="PTHR42770">
    <property type="entry name" value="AMINO ACID TRANSPORTER-RELATED"/>
    <property type="match status" value="1"/>
</dbReference>
<evidence type="ECO:0000256" key="3">
    <source>
        <dbReference type="ARBA" id="ARBA00022692"/>
    </source>
</evidence>
<gene>
    <name evidence="7" type="primary">eat</name>
    <name evidence="7" type="ORF">D7003_07760</name>
</gene>
<dbReference type="InterPro" id="IPR002293">
    <property type="entry name" value="AA/rel_permease1"/>
</dbReference>
<dbReference type="PANTHER" id="PTHR42770:SF7">
    <property type="entry name" value="MEMBRANE PROTEIN"/>
    <property type="match status" value="1"/>
</dbReference>
<feature type="transmembrane region" description="Helical" evidence="6">
    <location>
        <begin position="42"/>
        <end position="63"/>
    </location>
</feature>
<dbReference type="Pfam" id="PF13520">
    <property type="entry name" value="AA_permease_2"/>
    <property type="match status" value="1"/>
</dbReference>
<evidence type="ECO:0000256" key="6">
    <source>
        <dbReference type="SAM" id="Phobius"/>
    </source>
</evidence>
<accession>A0A3N0C3D1</accession>
<dbReference type="InterPro" id="IPR004757">
    <property type="entry name" value="EtNH_permease"/>
</dbReference>
<dbReference type="NCBIfam" id="TIGR00908">
    <property type="entry name" value="2A0305"/>
    <property type="match status" value="1"/>
</dbReference>
<dbReference type="EMBL" id="RBED01000081">
    <property type="protein sequence ID" value="RNL57135.1"/>
    <property type="molecule type" value="Genomic_DNA"/>
</dbReference>
<evidence type="ECO:0000256" key="4">
    <source>
        <dbReference type="ARBA" id="ARBA00022989"/>
    </source>
</evidence>
<dbReference type="InterPro" id="IPR050367">
    <property type="entry name" value="APC_superfamily"/>
</dbReference>
<feature type="transmembrane region" description="Helical" evidence="6">
    <location>
        <begin position="263"/>
        <end position="290"/>
    </location>
</feature>
<keyword evidence="3 6" id="KW-0812">Transmembrane</keyword>
<dbReference type="Gene3D" id="1.20.1740.10">
    <property type="entry name" value="Amino acid/polyamine transporter I"/>
    <property type="match status" value="1"/>
</dbReference>
<dbReference type="RefSeq" id="WP_123254891.1">
    <property type="nucleotide sequence ID" value="NZ_RBED01000081.1"/>
</dbReference>